<proteinExistence type="predicted"/>
<evidence type="ECO:0000313" key="1">
    <source>
        <dbReference type="EMBL" id="DAD87517.1"/>
    </source>
</evidence>
<dbReference type="EMBL" id="BK015022">
    <property type="protein sequence ID" value="DAD87517.1"/>
    <property type="molecule type" value="Genomic_DNA"/>
</dbReference>
<sequence>MEHKTVKIISSSELIKLRLKPLVGRTGVVVAKGEKSGYWVELDKPFQNEREWFIPNQSLQVIG</sequence>
<reference evidence="1" key="1">
    <citation type="journal article" date="2021" name="Proc. Natl. Acad. Sci. U.S.A.">
        <title>A Catalog of Tens of Thousands of Viruses from Human Metagenomes Reveals Hidden Associations with Chronic Diseases.</title>
        <authorList>
            <person name="Tisza M.J."/>
            <person name="Buck C.B."/>
        </authorList>
    </citation>
    <scope>NUCLEOTIDE SEQUENCE</scope>
    <source>
        <strain evidence="1">CtAUQ2</strain>
    </source>
</reference>
<accession>A0A8S5MYN0</accession>
<protein>
    <submittedName>
        <fullName evidence="1">Uncharacterized protein</fullName>
    </submittedName>
</protein>
<name>A0A8S5MYN0_9CAUD</name>
<organism evidence="1">
    <name type="scientific">Siphoviridae sp. ctAUQ2</name>
    <dbReference type="NCBI Taxonomy" id="2826182"/>
    <lineage>
        <taxon>Viruses</taxon>
        <taxon>Duplodnaviria</taxon>
        <taxon>Heunggongvirae</taxon>
        <taxon>Uroviricota</taxon>
        <taxon>Caudoviricetes</taxon>
    </lineage>
</organism>